<keyword evidence="7 10" id="KW-0863">Zinc-finger</keyword>
<evidence type="ECO:0000256" key="10">
    <source>
        <dbReference type="PROSITE-ProRule" id="PRU00723"/>
    </source>
</evidence>
<evidence type="ECO:0000256" key="9">
    <source>
        <dbReference type="ARBA" id="ARBA00023242"/>
    </source>
</evidence>
<dbReference type="InterPro" id="IPR051712">
    <property type="entry name" value="ARTD-AVP"/>
</dbReference>
<feature type="domain" description="C3H1-type" evidence="12">
    <location>
        <begin position="202"/>
        <end position="224"/>
    </location>
</feature>
<dbReference type="CDD" id="cd01439">
    <property type="entry name" value="TCCD_inducible_PARP_like"/>
    <property type="match status" value="1"/>
</dbReference>
<dbReference type="InterPro" id="IPR057602">
    <property type="entry name" value="Zfn-CCCH_PARP12"/>
</dbReference>
<dbReference type="Pfam" id="PF00644">
    <property type="entry name" value="PARP"/>
    <property type="match status" value="1"/>
</dbReference>
<evidence type="ECO:0000256" key="1">
    <source>
        <dbReference type="ARBA" id="ARBA00004123"/>
    </source>
</evidence>
<dbReference type="GO" id="GO:0003950">
    <property type="term" value="F:NAD+ poly-ADP-ribosyltransferase activity"/>
    <property type="evidence" value="ECO:0007669"/>
    <property type="project" value="UniProtKB-EC"/>
</dbReference>
<accession>A0A6J8C3J9</accession>
<organism evidence="14 15">
    <name type="scientific">Mytilus coruscus</name>
    <name type="common">Sea mussel</name>
    <dbReference type="NCBI Taxonomy" id="42192"/>
    <lineage>
        <taxon>Eukaryota</taxon>
        <taxon>Metazoa</taxon>
        <taxon>Spiralia</taxon>
        <taxon>Lophotrochozoa</taxon>
        <taxon>Mollusca</taxon>
        <taxon>Bivalvia</taxon>
        <taxon>Autobranchia</taxon>
        <taxon>Pteriomorphia</taxon>
        <taxon>Mytilida</taxon>
        <taxon>Mytiloidea</taxon>
        <taxon>Mytilidae</taxon>
        <taxon>Mytilinae</taxon>
        <taxon>Mytilus</taxon>
    </lineage>
</organism>
<evidence type="ECO:0000256" key="2">
    <source>
        <dbReference type="ARBA" id="ARBA00004496"/>
    </source>
</evidence>
<dbReference type="Proteomes" id="UP000507470">
    <property type="component" value="Unassembled WGS sequence"/>
</dbReference>
<evidence type="ECO:0000256" key="8">
    <source>
        <dbReference type="ARBA" id="ARBA00022833"/>
    </source>
</evidence>
<dbReference type="EMBL" id="CACVKT020004325">
    <property type="protein sequence ID" value="CAC5389227.1"/>
    <property type="molecule type" value="Genomic_DNA"/>
</dbReference>
<dbReference type="Pfam" id="PF25261">
    <property type="entry name" value="zf-CCCH_PARP12"/>
    <property type="match status" value="2"/>
</dbReference>
<gene>
    <name evidence="14" type="ORF">MCOR_24419</name>
</gene>
<evidence type="ECO:0000256" key="7">
    <source>
        <dbReference type="ARBA" id="ARBA00022771"/>
    </source>
</evidence>
<evidence type="ECO:0000259" key="12">
    <source>
        <dbReference type="PROSITE" id="PS50103"/>
    </source>
</evidence>
<proteinExistence type="predicted"/>
<dbReference type="PANTHER" id="PTHR45740:SF2">
    <property type="entry name" value="POLY [ADP-RIBOSE] POLYMERASE"/>
    <property type="match status" value="1"/>
</dbReference>
<sequence>MAYYIPHSQLNRGPDIEDNADVQIIKQCVRYLSASNGNTESEQNLQAAIEQCLGRKFSASLIPFLKSYPKNFEIETDGRNSFISALTKLELCPTHCSGRGTCRGSPICDKLHICKFYLLSNSCHVAKVGKLCAFGHDLTTAHNKALLRDNFMDELRLEDLRNLFRSVKSRCPMTTPQICKFYNVGKGCSKETRGQPCPFLHLCRFYISGTCKFGKGCRRSHDLLNQQVKVLLEKYGISTRRSPKEVLADLQECGVSQFGDDSDSGSVKSAAGRQTTSRFQNMKRFNSNPNLLGGMTNLSLACRNRYCDPFYTVNVNGNMYLPSTGKMWIRQQGDMSDESWTDFRPSASFDLELNFSDVEKEKCYIEFSKQHVLQVDFGKMIGEMKGSPTLDVRRLTTESSAVQKFQPLATQWRWYWKDQTNKWIIYGGQVDQGYSIFISKIPDFFIIFKFNSNPNLLGGMTNLSLACEIDTADPSTQSMSMEICIYHLRGKCGFGKNCRRHHKDSMYQWQFRQQGDMSDESWTDFRPSASFDLELNFSDVEKEKCYIEFSKQHKFQPLATQWRWYWKDQTNKWIIYGGQNETGYKAMIDSESLYPFKKNLVGQILCNNGGEYIMDSKNIKQKNPFIRQREIIVLRRPKSPGNEIEKRKKKSADTGNTKTTATSMVVHAPLDNNPLSYIPLHWSFDRQKSPGEISDHFHMAACSPKSEEYKKMKKVFYATMPSTAEIVQIKRIENGELWINFVSKREKMKRKKKEEDIAELELFHGTNEKFINAISKQGFDFRFSGSKTGNKYGKGSYFAKYAKTADSYIDFGVKKHMFVVRVLPGDYAPGSSSFVRPPPRNPSDPFELYDSCVDNLQNPIIYVIFTFDQVYPEYIIEYKKLGI</sequence>
<dbReference type="GO" id="GO:1990404">
    <property type="term" value="F:NAD+-protein mono-ADP-ribosyltransferase activity"/>
    <property type="evidence" value="ECO:0007669"/>
    <property type="project" value="TreeGrafter"/>
</dbReference>
<keyword evidence="5 10" id="KW-0479">Metal-binding</keyword>
<evidence type="ECO:0000256" key="11">
    <source>
        <dbReference type="SAM" id="MobiDB-lite"/>
    </source>
</evidence>
<dbReference type="InterPro" id="IPR012317">
    <property type="entry name" value="Poly(ADP-ribose)pol_cat_dom"/>
</dbReference>
<comment type="subcellular location">
    <subcellularLocation>
        <location evidence="2">Cytoplasm</location>
    </subcellularLocation>
    <subcellularLocation>
        <location evidence="1">Nucleus</location>
    </subcellularLocation>
</comment>
<dbReference type="GO" id="GO:0005737">
    <property type="term" value="C:cytoplasm"/>
    <property type="evidence" value="ECO:0007669"/>
    <property type="project" value="UniProtKB-SubCell"/>
</dbReference>
<feature type="zinc finger region" description="C3H1-type" evidence="10">
    <location>
        <begin position="478"/>
        <end position="505"/>
    </location>
</feature>
<feature type="region of interest" description="Disordered" evidence="11">
    <location>
        <begin position="637"/>
        <end position="659"/>
    </location>
</feature>
<dbReference type="PROSITE" id="PS50103">
    <property type="entry name" value="ZF_C3H1"/>
    <property type="match status" value="2"/>
</dbReference>
<evidence type="ECO:0000256" key="5">
    <source>
        <dbReference type="ARBA" id="ARBA00022723"/>
    </source>
</evidence>
<evidence type="ECO:0000313" key="15">
    <source>
        <dbReference type="Proteomes" id="UP000507470"/>
    </source>
</evidence>
<evidence type="ECO:0000256" key="4">
    <source>
        <dbReference type="ARBA" id="ARBA00022553"/>
    </source>
</evidence>
<keyword evidence="9" id="KW-0539">Nucleus</keyword>
<dbReference type="Gene3D" id="3.30.720.50">
    <property type="match status" value="1"/>
</dbReference>
<keyword evidence="14" id="KW-0328">Glycosyltransferase</keyword>
<dbReference type="PANTHER" id="PTHR45740">
    <property type="entry name" value="POLY [ADP-RIBOSE] POLYMERASE"/>
    <property type="match status" value="1"/>
</dbReference>
<name>A0A6J8C3J9_MYTCO</name>
<keyword evidence="14" id="KW-0808">Transferase</keyword>
<evidence type="ECO:0000256" key="3">
    <source>
        <dbReference type="ARBA" id="ARBA00022490"/>
    </source>
</evidence>
<dbReference type="InterPro" id="IPR037197">
    <property type="entry name" value="WWE_dom_sf"/>
</dbReference>
<protein>
    <submittedName>
        <fullName evidence="14">PARP7S</fullName>
        <ecNumber evidence="14">2.4.2.30</ecNumber>
    </submittedName>
</protein>
<evidence type="ECO:0000259" key="13">
    <source>
        <dbReference type="PROSITE" id="PS51059"/>
    </source>
</evidence>
<reference evidence="14 15" key="1">
    <citation type="submission" date="2020-06" db="EMBL/GenBank/DDBJ databases">
        <authorList>
            <person name="Li R."/>
            <person name="Bekaert M."/>
        </authorList>
    </citation>
    <scope>NUCLEOTIDE SEQUENCE [LARGE SCALE GENOMIC DNA]</scope>
    <source>
        <strain evidence="15">wild</strain>
    </source>
</reference>
<dbReference type="SUPFAM" id="SSF56399">
    <property type="entry name" value="ADP-ribosylation"/>
    <property type="match status" value="1"/>
</dbReference>
<keyword evidence="4" id="KW-0597">Phosphoprotein</keyword>
<feature type="domain" description="PARP catalytic" evidence="13">
    <location>
        <begin position="678"/>
        <end position="883"/>
    </location>
</feature>
<evidence type="ECO:0000256" key="6">
    <source>
        <dbReference type="ARBA" id="ARBA00022737"/>
    </source>
</evidence>
<dbReference type="AlphaFoldDB" id="A0A6J8C3J9"/>
<dbReference type="Gene3D" id="1.20.120.1350">
    <property type="entry name" value="Pneumovirus matrix protein 2 (M2), zinc-binding domain"/>
    <property type="match status" value="1"/>
</dbReference>
<dbReference type="Gene3D" id="3.90.228.10">
    <property type="match status" value="1"/>
</dbReference>
<keyword evidence="6" id="KW-0677">Repeat</keyword>
<feature type="region of interest" description="Disordered" evidence="11">
    <location>
        <begin position="259"/>
        <end position="279"/>
    </location>
</feature>
<keyword evidence="3" id="KW-0963">Cytoplasm</keyword>
<feature type="compositionally biased region" description="Polar residues" evidence="11">
    <location>
        <begin position="264"/>
        <end position="279"/>
    </location>
</feature>
<dbReference type="GO" id="GO:0005634">
    <property type="term" value="C:nucleus"/>
    <property type="evidence" value="ECO:0007669"/>
    <property type="project" value="UniProtKB-SubCell"/>
</dbReference>
<keyword evidence="15" id="KW-1185">Reference proteome</keyword>
<keyword evidence="8 10" id="KW-0862">Zinc</keyword>
<feature type="domain" description="C3H1-type" evidence="12">
    <location>
        <begin position="478"/>
        <end position="505"/>
    </location>
</feature>
<dbReference type="PROSITE" id="PS51059">
    <property type="entry name" value="PARP_CATALYTIC"/>
    <property type="match status" value="1"/>
</dbReference>
<feature type="zinc finger region" description="C3H1-type" evidence="10">
    <location>
        <begin position="202"/>
        <end position="224"/>
    </location>
</feature>
<dbReference type="SMART" id="SM00356">
    <property type="entry name" value="ZnF_C3H1"/>
    <property type="match status" value="2"/>
</dbReference>
<dbReference type="InterPro" id="IPR000571">
    <property type="entry name" value="Znf_CCCH"/>
</dbReference>
<dbReference type="GO" id="GO:0008270">
    <property type="term" value="F:zinc ion binding"/>
    <property type="evidence" value="ECO:0007669"/>
    <property type="project" value="UniProtKB-KW"/>
</dbReference>
<dbReference type="OrthoDB" id="438889at2759"/>
<dbReference type="EC" id="2.4.2.30" evidence="14"/>
<evidence type="ECO:0000313" key="14">
    <source>
        <dbReference type="EMBL" id="CAC5389227.1"/>
    </source>
</evidence>